<dbReference type="Proteomes" id="UP001519887">
    <property type="component" value="Unassembled WGS sequence"/>
</dbReference>
<feature type="DNA-binding region" description="H-T-H motif" evidence="4">
    <location>
        <begin position="29"/>
        <end position="48"/>
    </location>
</feature>
<dbReference type="InterPro" id="IPR011075">
    <property type="entry name" value="TetR_C"/>
</dbReference>
<dbReference type="PANTHER" id="PTHR47506:SF10">
    <property type="entry name" value="TRANSCRIPTIONAL REGULATORY PROTEIN"/>
    <property type="match status" value="1"/>
</dbReference>
<evidence type="ECO:0000256" key="2">
    <source>
        <dbReference type="ARBA" id="ARBA00023125"/>
    </source>
</evidence>
<keyword evidence="2 4" id="KW-0238">DNA-binding</keyword>
<keyword evidence="7" id="KW-1185">Reference proteome</keyword>
<comment type="caution">
    <text evidence="6">The sequence shown here is derived from an EMBL/GenBank/DDBJ whole genome shotgun (WGS) entry which is preliminary data.</text>
</comment>
<evidence type="ECO:0000256" key="1">
    <source>
        <dbReference type="ARBA" id="ARBA00023015"/>
    </source>
</evidence>
<dbReference type="Gene3D" id="1.10.10.60">
    <property type="entry name" value="Homeodomain-like"/>
    <property type="match status" value="1"/>
</dbReference>
<feature type="domain" description="HTH tetR-type" evidence="5">
    <location>
        <begin position="6"/>
        <end position="66"/>
    </location>
</feature>
<dbReference type="Pfam" id="PF16925">
    <property type="entry name" value="TetR_C_13"/>
    <property type="match status" value="1"/>
</dbReference>
<keyword evidence="1" id="KW-0805">Transcription regulation</keyword>
<reference evidence="6 7" key="1">
    <citation type="submission" date="2021-07" db="EMBL/GenBank/DDBJ databases">
        <title>Paenibacillus radiodurans sp. nov., isolated from the southeastern edge of Tengger Desert.</title>
        <authorList>
            <person name="Zhang G."/>
        </authorList>
    </citation>
    <scope>NUCLEOTIDE SEQUENCE [LARGE SCALE GENOMIC DNA]</scope>
    <source>
        <strain evidence="6 7">CCM 7311</strain>
    </source>
</reference>
<dbReference type="InterPro" id="IPR036271">
    <property type="entry name" value="Tet_transcr_reg_TetR-rel_C_sf"/>
</dbReference>
<dbReference type="EMBL" id="JAHZIK010000134">
    <property type="protein sequence ID" value="MBW7453938.1"/>
    <property type="molecule type" value="Genomic_DNA"/>
</dbReference>
<evidence type="ECO:0000313" key="6">
    <source>
        <dbReference type="EMBL" id="MBW7453938.1"/>
    </source>
</evidence>
<dbReference type="InterPro" id="IPR001647">
    <property type="entry name" value="HTH_TetR"/>
</dbReference>
<evidence type="ECO:0000259" key="5">
    <source>
        <dbReference type="PROSITE" id="PS50977"/>
    </source>
</evidence>
<dbReference type="RefSeq" id="WP_210043900.1">
    <property type="nucleotide sequence ID" value="NZ_JBHLVU010000001.1"/>
</dbReference>
<evidence type="ECO:0000256" key="4">
    <source>
        <dbReference type="PROSITE-ProRule" id="PRU00335"/>
    </source>
</evidence>
<dbReference type="SUPFAM" id="SSF48498">
    <property type="entry name" value="Tetracyclin repressor-like, C-terminal domain"/>
    <property type="match status" value="1"/>
</dbReference>
<dbReference type="Gene3D" id="1.10.357.10">
    <property type="entry name" value="Tetracycline Repressor, domain 2"/>
    <property type="match status" value="1"/>
</dbReference>
<sequence length="193" mass="21752">MSRPREFDVDKVLSQSMEVFWTKGYKATSFEDLTNKTNVKKQSLYGVFEDKRSLFLKALALYRTQSLSQLREMIDQGGSPTRILDALQSASLCSSSEEAHRGCLMVNSAMEFGMDDREVANEFELMFSEVRLVLEEVIRNGQAGGEITNRFTSQELAAYLANTLRGIRILEKTGAPADQIEMVLNTAFDLIKN</sequence>
<dbReference type="SUPFAM" id="SSF46689">
    <property type="entry name" value="Homeodomain-like"/>
    <property type="match status" value="1"/>
</dbReference>
<organism evidence="6 7">
    <name type="scientific">Paenibacillus sepulcri</name>
    <dbReference type="NCBI Taxonomy" id="359917"/>
    <lineage>
        <taxon>Bacteria</taxon>
        <taxon>Bacillati</taxon>
        <taxon>Bacillota</taxon>
        <taxon>Bacilli</taxon>
        <taxon>Bacillales</taxon>
        <taxon>Paenibacillaceae</taxon>
        <taxon>Paenibacillus</taxon>
    </lineage>
</organism>
<protein>
    <submittedName>
        <fullName evidence="6">TetR/AcrR family transcriptional regulator</fullName>
    </submittedName>
</protein>
<evidence type="ECO:0000256" key="3">
    <source>
        <dbReference type="ARBA" id="ARBA00023163"/>
    </source>
</evidence>
<keyword evidence="3" id="KW-0804">Transcription</keyword>
<dbReference type="Pfam" id="PF00440">
    <property type="entry name" value="TetR_N"/>
    <property type="match status" value="1"/>
</dbReference>
<proteinExistence type="predicted"/>
<dbReference type="PANTHER" id="PTHR47506">
    <property type="entry name" value="TRANSCRIPTIONAL REGULATORY PROTEIN"/>
    <property type="match status" value="1"/>
</dbReference>
<name>A0ABS7BZ63_9BACL</name>
<accession>A0ABS7BZ63</accession>
<dbReference type="InterPro" id="IPR009057">
    <property type="entry name" value="Homeodomain-like_sf"/>
</dbReference>
<gene>
    <name evidence="6" type="ORF">K0U00_07795</name>
</gene>
<evidence type="ECO:0000313" key="7">
    <source>
        <dbReference type="Proteomes" id="UP001519887"/>
    </source>
</evidence>
<dbReference type="PROSITE" id="PS50977">
    <property type="entry name" value="HTH_TETR_2"/>
    <property type="match status" value="1"/>
</dbReference>